<dbReference type="InterPro" id="IPR031745">
    <property type="entry name" value="Vps53_C"/>
</dbReference>
<dbReference type="AlphaFoldDB" id="A0AA39P3G3"/>
<evidence type="ECO:0000256" key="2">
    <source>
        <dbReference type="ARBA" id="ARBA00004481"/>
    </source>
</evidence>
<dbReference type="GO" id="GO:0042147">
    <property type="term" value="P:retrograde transport, endosome to Golgi"/>
    <property type="evidence" value="ECO:0007669"/>
    <property type="project" value="InterPro"/>
</dbReference>
<sequence length="787" mass="87290">MSSSESLQENAEDAAAEKKTINGISSTTADLGTGFSLVDILNAHFPDEASLAETEALQIRIRDDEVQLQEEINALQTQLKQSQDSNKMQLIQELISELLGQMSRIREKATESEAVVRNITKDIQVLDLAKKNLILSMTTLKRLQMLVNALTQLEDLVKERKYSEMAQTLSRSQAAFKPLISVPRVSQVWRQIQQVHGAIRTIVEADFDKFYLEDPNKQLKASTIADACLVVDALGTDVRSTLIDRYVSIELKEYRQIFRTADEAGQLDNISRRFSWFHRLLQSHELHQGRIFPSEWRVGWRLLCKFVEITREDFSALLSKAGKSLNFTALLAVGDLPTGSIKPITTAFEPHMGVFVDAQDKALADMLAPHRKGKATSSQPRGSLEVTSTPTDADDGSSPLAVLPSSTELFYFYGQSLEQCAKLSAGQPLFDLCSLHKKWLKIYAEDVLIASLKRPAITSQGRRSMESRYDVDAMYQASLVINTADYCQTTALRSTPRKLEQKIREKVNAEFKDRVSLQRECDLFVGAVSSAISVQLRELEVACDPAFTTMVRTSWTSLAQVVGPSAYTADLVRAAEQVIETVKPRIEQKKYLRNLFDKAYNLVLTKFTTSLVKSRPLGEIGAEQLLIDLQSIKAYLSKMPGDALTTTAYTRGLSKITSRLESLLKVIVTPVDPPEGFILNYTLLIGDASFSNFQKILDLKGTPKVEQNNLLDLFVTITSTKSDLESTSFLTSLDMEPNSAQIVGGPDQSYGSLPQPSDGVFSGGPPTGSSLGDSGRPGERREGFLRL</sequence>
<feature type="domain" description="Vps53 C-terminal" evidence="9">
    <location>
        <begin position="623"/>
        <end position="702"/>
    </location>
</feature>
<dbReference type="Gene3D" id="1.10.357.110">
    <property type="entry name" value="Vacuolar protein sorting-associated protein 53, C-terminus"/>
    <property type="match status" value="1"/>
</dbReference>
<name>A0AA39P3G3_9AGAR</name>
<dbReference type="InterPro" id="IPR039766">
    <property type="entry name" value="Vps53"/>
</dbReference>
<dbReference type="Proteomes" id="UP001175227">
    <property type="component" value="Unassembled WGS sequence"/>
</dbReference>
<feature type="compositionally biased region" description="Polar residues" evidence="7">
    <location>
        <begin position="375"/>
        <end position="391"/>
    </location>
</feature>
<keyword evidence="5" id="KW-0333">Golgi apparatus</keyword>
<dbReference type="PANTHER" id="PTHR12820">
    <property type="entry name" value="VACUOLAR SORTING PROTEIN 53"/>
    <property type="match status" value="1"/>
</dbReference>
<dbReference type="Pfam" id="PF04100">
    <property type="entry name" value="Vps53_N"/>
    <property type="match status" value="1"/>
</dbReference>
<accession>A0AA39P3G3</accession>
<feature type="region of interest" description="Disordered" evidence="7">
    <location>
        <begin position="369"/>
        <end position="398"/>
    </location>
</feature>
<dbReference type="Pfam" id="PF16854">
    <property type="entry name" value="VPS53_C"/>
    <property type="match status" value="1"/>
</dbReference>
<evidence type="ECO:0000313" key="10">
    <source>
        <dbReference type="EMBL" id="KAK0476851.1"/>
    </source>
</evidence>
<proteinExistence type="inferred from homology"/>
<comment type="caution">
    <text evidence="10">The sequence shown here is derived from an EMBL/GenBank/DDBJ whole genome shotgun (WGS) entry which is preliminary data.</text>
</comment>
<comment type="similarity">
    <text evidence="3">Belongs to the VPS53 family.</text>
</comment>
<evidence type="ECO:0000256" key="6">
    <source>
        <dbReference type="ARBA" id="ARBA00023136"/>
    </source>
</evidence>
<feature type="region of interest" description="Disordered" evidence="7">
    <location>
        <begin position="738"/>
        <end position="787"/>
    </location>
</feature>
<evidence type="ECO:0000256" key="4">
    <source>
        <dbReference type="ARBA" id="ARBA00022753"/>
    </source>
</evidence>
<evidence type="ECO:0000256" key="5">
    <source>
        <dbReference type="ARBA" id="ARBA00023034"/>
    </source>
</evidence>
<keyword evidence="11" id="KW-1185">Reference proteome</keyword>
<reference evidence="10" key="1">
    <citation type="submission" date="2023-06" db="EMBL/GenBank/DDBJ databases">
        <authorList>
            <consortium name="Lawrence Berkeley National Laboratory"/>
            <person name="Ahrendt S."/>
            <person name="Sahu N."/>
            <person name="Indic B."/>
            <person name="Wong-Bajracharya J."/>
            <person name="Merenyi Z."/>
            <person name="Ke H.-M."/>
            <person name="Monk M."/>
            <person name="Kocsube S."/>
            <person name="Drula E."/>
            <person name="Lipzen A."/>
            <person name="Balint B."/>
            <person name="Henrissat B."/>
            <person name="Andreopoulos B."/>
            <person name="Martin F.M."/>
            <person name="Harder C.B."/>
            <person name="Rigling D."/>
            <person name="Ford K.L."/>
            <person name="Foster G.D."/>
            <person name="Pangilinan J."/>
            <person name="Papanicolaou A."/>
            <person name="Barry K."/>
            <person name="LaButti K."/>
            <person name="Viragh M."/>
            <person name="Koriabine M."/>
            <person name="Yan M."/>
            <person name="Riley R."/>
            <person name="Champramary S."/>
            <person name="Plett K.L."/>
            <person name="Tsai I.J."/>
            <person name="Slot J."/>
            <person name="Sipos G."/>
            <person name="Plett J."/>
            <person name="Nagy L.G."/>
            <person name="Grigoriev I.V."/>
        </authorList>
    </citation>
    <scope>NUCLEOTIDE SEQUENCE</scope>
    <source>
        <strain evidence="10">ICMP 16352</strain>
    </source>
</reference>
<evidence type="ECO:0000256" key="3">
    <source>
        <dbReference type="ARBA" id="ARBA00008628"/>
    </source>
</evidence>
<gene>
    <name evidence="10" type="ORF">IW261DRAFT_1552212</name>
</gene>
<feature type="compositionally biased region" description="Basic and acidic residues" evidence="7">
    <location>
        <begin position="776"/>
        <end position="787"/>
    </location>
</feature>
<dbReference type="PANTHER" id="PTHR12820:SF0">
    <property type="entry name" value="VACUOLAR PROTEIN SORTING-ASSOCIATED PROTEIN 53 HOMOLOG"/>
    <property type="match status" value="1"/>
</dbReference>
<dbReference type="GO" id="GO:0000938">
    <property type="term" value="C:GARP complex"/>
    <property type="evidence" value="ECO:0007669"/>
    <property type="project" value="InterPro"/>
</dbReference>
<dbReference type="EMBL" id="JAUEPR010000019">
    <property type="protein sequence ID" value="KAK0476851.1"/>
    <property type="molecule type" value="Genomic_DNA"/>
</dbReference>
<comment type="subcellular location">
    <subcellularLocation>
        <location evidence="2">Endosome membrane</location>
        <topology evidence="2">Peripheral membrane protein</topology>
    </subcellularLocation>
    <subcellularLocation>
        <location evidence="1">Golgi apparatus</location>
        <location evidence="1">trans-Golgi network membrane</location>
        <topology evidence="1">Peripheral membrane protein</topology>
    </subcellularLocation>
</comment>
<evidence type="ECO:0000256" key="7">
    <source>
        <dbReference type="SAM" id="MobiDB-lite"/>
    </source>
</evidence>
<evidence type="ECO:0000259" key="8">
    <source>
        <dbReference type="Pfam" id="PF04100"/>
    </source>
</evidence>
<organism evidence="10 11">
    <name type="scientific">Armillaria novae-zelandiae</name>
    <dbReference type="NCBI Taxonomy" id="153914"/>
    <lineage>
        <taxon>Eukaryota</taxon>
        <taxon>Fungi</taxon>
        <taxon>Dikarya</taxon>
        <taxon>Basidiomycota</taxon>
        <taxon>Agaricomycotina</taxon>
        <taxon>Agaricomycetes</taxon>
        <taxon>Agaricomycetidae</taxon>
        <taxon>Agaricales</taxon>
        <taxon>Marasmiineae</taxon>
        <taxon>Physalacriaceae</taxon>
        <taxon>Armillaria</taxon>
    </lineage>
</organism>
<feature type="domain" description="Vps53 N-terminal" evidence="8">
    <location>
        <begin position="35"/>
        <end position="331"/>
    </location>
</feature>
<keyword evidence="6" id="KW-0472">Membrane</keyword>
<dbReference type="GO" id="GO:0010008">
    <property type="term" value="C:endosome membrane"/>
    <property type="evidence" value="ECO:0007669"/>
    <property type="project" value="UniProtKB-SubCell"/>
</dbReference>
<dbReference type="InterPro" id="IPR038260">
    <property type="entry name" value="Vps53_C_sf"/>
</dbReference>
<evidence type="ECO:0000313" key="11">
    <source>
        <dbReference type="Proteomes" id="UP001175227"/>
    </source>
</evidence>
<keyword evidence="4" id="KW-0967">Endosome</keyword>
<dbReference type="GO" id="GO:0005829">
    <property type="term" value="C:cytosol"/>
    <property type="evidence" value="ECO:0007669"/>
    <property type="project" value="GOC"/>
</dbReference>
<protein>
    <submittedName>
        <fullName evidence="10">Vps53-like protein</fullName>
    </submittedName>
</protein>
<dbReference type="InterPro" id="IPR007234">
    <property type="entry name" value="Vps53_N"/>
</dbReference>
<evidence type="ECO:0000259" key="9">
    <source>
        <dbReference type="Pfam" id="PF16854"/>
    </source>
</evidence>
<evidence type="ECO:0000256" key="1">
    <source>
        <dbReference type="ARBA" id="ARBA00004150"/>
    </source>
</evidence>